<keyword evidence="1" id="KW-1133">Transmembrane helix</keyword>
<evidence type="ECO:0000313" key="3">
    <source>
        <dbReference type="Proteomes" id="UP000230538"/>
    </source>
</evidence>
<reference evidence="3" key="1">
    <citation type="submission" date="2017-09" db="EMBL/GenBank/DDBJ databases">
        <title>Depth-based differentiation of microbial function through sediment-hosted aquifers and enrichment of novel symbionts in the deep terrestrial subsurface.</title>
        <authorList>
            <person name="Probst A.J."/>
            <person name="Ladd B."/>
            <person name="Jarett J.K."/>
            <person name="Geller-Mcgrath D.E."/>
            <person name="Sieber C.M.K."/>
            <person name="Emerson J.B."/>
            <person name="Anantharaman K."/>
            <person name="Thomas B.C."/>
            <person name="Malmstrom R."/>
            <person name="Stieglmeier M."/>
            <person name="Klingl A."/>
            <person name="Woyke T."/>
            <person name="Ryan C.M."/>
            <person name="Banfield J.F."/>
        </authorList>
    </citation>
    <scope>NUCLEOTIDE SEQUENCE [LARGE SCALE GENOMIC DNA]</scope>
</reference>
<protein>
    <submittedName>
        <fullName evidence="2">Uncharacterized protein</fullName>
    </submittedName>
</protein>
<proteinExistence type="predicted"/>
<feature type="transmembrane region" description="Helical" evidence="1">
    <location>
        <begin position="20"/>
        <end position="38"/>
    </location>
</feature>
<comment type="caution">
    <text evidence="2">The sequence shown here is derived from an EMBL/GenBank/DDBJ whole genome shotgun (WGS) entry which is preliminary data.</text>
</comment>
<dbReference type="EMBL" id="PFXB01000133">
    <property type="protein sequence ID" value="PJA37102.1"/>
    <property type="molecule type" value="Genomic_DNA"/>
</dbReference>
<organism evidence="2 3">
    <name type="scientific">candidate division WWE3 bacterium CG_4_9_14_3_um_filter_43_9</name>
    <dbReference type="NCBI Taxonomy" id="1975082"/>
    <lineage>
        <taxon>Bacteria</taxon>
        <taxon>Katanobacteria</taxon>
    </lineage>
</organism>
<name>A0A2M7WVS3_UNCKA</name>
<dbReference type="Proteomes" id="UP000230538">
    <property type="component" value="Unassembled WGS sequence"/>
</dbReference>
<accession>A0A2M7WVS3</accession>
<keyword evidence="1" id="KW-0472">Membrane</keyword>
<dbReference type="AlphaFoldDB" id="A0A2M7WVS3"/>
<sequence length="64" mass="7136">MFYLQYLKAELLRRFGKTFTITFGLAIASAIIITIISASQSLSQAQEKVLNPLENVGTDIMVTR</sequence>
<evidence type="ECO:0000313" key="2">
    <source>
        <dbReference type="EMBL" id="PJA37102.1"/>
    </source>
</evidence>
<gene>
    <name evidence="2" type="ORF">CO181_04900</name>
</gene>
<keyword evidence="1" id="KW-0812">Transmembrane</keyword>
<evidence type="ECO:0000256" key="1">
    <source>
        <dbReference type="SAM" id="Phobius"/>
    </source>
</evidence>
<feature type="non-terminal residue" evidence="2">
    <location>
        <position position="64"/>
    </location>
</feature>